<dbReference type="Pfam" id="PF13524">
    <property type="entry name" value="Glyco_trans_1_2"/>
    <property type="match status" value="1"/>
</dbReference>
<organism evidence="2">
    <name type="scientific">Candidatus Nitrotoga fabula</name>
    <dbReference type="NCBI Taxonomy" id="2182327"/>
    <lineage>
        <taxon>Bacteria</taxon>
        <taxon>Pseudomonadati</taxon>
        <taxon>Pseudomonadota</taxon>
        <taxon>Betaproteobacteria</taxon>
        <taxon>Nitrosomonadales</taxon>
        <taxon>Gallionellaceae</taxon>
        <taxon>Candidatus Nitrotoga</taxon>
    </lineage>
</organism>
<gene>
    <name evidence="2" type="ORF">NITFAB_2180</name>
</gene>
<dbReference type="AlphaFoldDB" id="A0A2X0QYC8"/>
<evidence type="ECO:0000313" key="2">
    <source>
        <dbReference type="EMBL" id="SPS06587.1"/>
    </source>
</evidence>
<reference evidence="2" key="1">
    <citation type="submission" date="2018-05" db="EMBL/GenBank/DDBJ databases">
        <authorList>
            <person name="Lanie J.A."/>
            <person name="Ng W.-L."/>
            <person name="Kazmierczak K.M."/>
            <person name="Andrzejewski T.M."/>
            <person name="Davidsen T.M."/>
            <person name="Wayne K.J."/>
            <person name="Tettelin H."/>
            <person name="Glass J.I."/>
            <person name="Rusch D."/>
            <person name="Podicherti R."/>
            <person name="Tsui H.-C.T."/>
            <person name="Winkler M.E."/>
        </authorList>
    </citation>
    <scope>NUCLEOTIDE SEQUENCE</scope>
    <source>
        <strain evidence="2">KNB</strain>
    </source>
</reference>
<sequence>MCAAGKGWHGQGRHVPCWWLPGENREGQASITGNVRVRYRRKPVIQDDWFIMKDWLHVLFYPFGNPAIVPLGPFSRLKVALVADELTRACLLHECRVCDLTPLNYKYLLRLWKPDLLFVESAWHGAGNAWKYRIASYPDHPEHSNRDLRKMVEYARNLGIPCLFWNKEDGVHYARFIDSARLFDHVFTVDEGCLERYRESVPLNVTVNTLMFAVQPAIHRFTGFNFRHYRANFVGSYSHHVHQNRRVWQDMMFAALRDAGLGLTVIDRNSDRRPGNYRYPAIDGMEIRPALPHVKTAQVYKDYLVSLNVNTVQNSGTFYSRRLIEILACGGIAVTNSCKSVERYFRDFCHVIHDAEEAVDLFSRLKEGPSPNDLARAETGARYVLSEHTWTRRLETVVQVVGI</sequence>
<proteinExistence type="predicted"/>
<dbReference type="EMBL" id="LS423452">
    <property type="protein sequence ID" value="SPS06587.1"/>
    <property type="molecule type" value="Genomic_DNA"/>
</dbReference>
<evidence type="ECO:0000259" key="1">
    <source>
        <dbReference type="Pfam" id="PF13524"/>
    </source>
</evidence>
<protein>
    <recommendedName>
        <fullName evidence="1">Spore protein YkvP/CgeB glycosyl transferase-like domain-containing protein</fullName>
    </recommendedName>
</protein>
<dbReference type="InterPro" id="IPR055259">
    <property type="entry name" value="YkvP/CgeB_Glyco_trans-like"/>
</dbReference>
<accession>A0A2X0QYC8</accession>
<feature type="domain" description="Spore protein YkvP/CgeB glycosyl transferase-like" evidence="1">
    <location>
        <begin position="278"/>
        <end position="398"/>
    </location>
</feature>
<name>A0A2X0QYC8_9PROT</name>